<dbReference type="SUPFAM" id="SSF53474">
    <property type="entry name" value="alpha/beta-Hydrolases"/>
    <property type="match status" value="1"/>
</dbReference>
<dbReference type="EMBL" id="CP003742">
    <property type="protein sequence ID" value="AGI70769.1"/>
    <property type="molecule type" value="Genomic_DNA"/>
</dbReference>
<name>M9RDT0_9RHOB</name>
<dbReference type="eggNOG" id="COG0596">
    <property type="taxonomic scope" value="Bacteria"/>
</dbReference>
<reference evidence="1 2" key="1">
    <citation type="journal article" date="2013" name="PLoS ONE">
        <title>Poles Apart: Arctic and Antarctic Octadecabacter strains Share High Genome Plasticity and a New Type of Xanthorhodopsin.</title>
        <authorList>
            <person name="Vollmers J."/>
            <person name="Voget S."/>
            <person name="Dietrich S."/>
            <person name="Gollnow K."/>
            <person name="Smits M."/>
            <person name="Meyer K."/>
            <person name="Brinkhoff T."/>
            <person name="Simon M."/>
            <person name="Daniel R."/>
        </authorList>
    </citation>
    <scope>NUCLEOTIDE SEQUENCE [LARGE SCALE GENOMIC DNA]</scope>
    <source>
        <strain evidence="1 2">238</strain>
    </source>
</reference>
<proteinExistence type="predicted"/>
<evidence type="ECO:0008006" key="3">
    <source>
        <dbReference type="Google" id="ProtNLM"/>
    </source>
</evidence>
<dbReference type="InterPro" id="IPR029058">
    <property type="entry name" value="AB_hydrolase_fold"/>
</dbReference>
<gene>
    <name evidence="1" type="ORF">OA238_c05330</name>
</gene>
<evidence type="ECO:0000313" key="2">
    <source>
        <dbReference type="Proteomes" id="UP000004688"/>
    </source>
</evidence>
<keyword evidence="2" id="KW-1185">Reference proteome</keyword>
<dbReference type="Proteomes" id="UP000004688">
    <property type="component" value="Chromosome"/>
</dbReference>
<protein>
    <recommendedName>
        <fullName evidence="3">AB hydrolase-1 domain-containing protein</fullName>
    </recommendedName>
</protein>
<accession>M9RDT0</accession>
<dbReference type="STRING" id="391616.OA238_c05330"/>
<sequence length="253" mass="28488">MKGPYVAAMSGGREPLDEIEEFAEEIAALGYTVILHDRRNCGKSSLDFIDPNAEEDIWESDLCGLLDHLGVGSAFIVGRSRTARVAISFSLRHPERMLALGLWGIGGGAATVRFLDHYYFGQYSKAVLAEGMDEVCETGHFQQLISQNPENRQLLAELIPEEFLSSICRWRHFMEKAFVPVMGLPDNTMCQIQIRTGIVPKYDRLHPIILAQRARSLIKNSELFNFRPDLHAREDNHDEQPAVARILGGFFRA</sequence>
<dbReference type="HOGENOM" id="CLU_1097689_0_0_5"/>
<dbReference type="KEGG" id="oar:OA238_c05330"/>
<dbReference type="Gene3D" id="3.40.50.1820">
    <property type="entry name" value="alpha/beta hydrolase"/>
    <property type="match status" value="1"/>
</dbReference>
<dbReference type="AlphaFoldDB" id="M9RDT0"/>
<organism evidence="1 2">
    <name type="scientific">Octadecabacter arcticus 238</name>
    <dbReference type="NCBI Taxonomy" id="391616"/>
    <lineage>
        <taxon>Bacteria</taxon>
        <taxon>Pseudomonadati</taxon>
        <taxon>Pseudomonadota</taxon>
        <taxon>Alphaproteobacteria</taxon>
        <taxon>Rhodobacterales</taxon>
        <taxon>Roseobacteraceae</taxon>
        <taxon>Octadecabacter</taxon>
    </lineage>
</organism>
<evidence type="ECO:0000313" key="1">
    <source>
        <dbReference type="EMBL" id="AGI70769.1"/>
    </source>
</evidence>